<comment type="similarity">
    <text evidence="2">Belongs to the RibF family.</text>
</comment>
<keyword evidence="9" id="KW-0067">ATP-binding</keyword>
<accession>J9CE20</accession>
<dbReference type="EMBL" id="AMCI01004374">
    <property type="protein sequence ID" value="EJW98220.1"/>
    <property type="molecule type" value="Genomic_DNA"/>
</dbReference>
<protein>
    <submittedName>
        <fullName evidence="11">Bifunctional riboflavin kinase/FMN adenylyltransferase</fullName>
    </submittedName>
</protein>
<sequence>MQNIKRVIALGFFDGVHLGHAALMNKTKERAEELSAMPSVLSFDTHPDNLVLGSEVPLINSAAGREDIIHRYFGIDNVVFIHFDEHIMCMPWEEFIADLIKELNVCHIVVGHDFCFGYKGLGTAEKLKNYCEEHCIGCDIIPVVTLDGREISSTYIRSLIKDGNMEEAMRYLGHPHSLADTVRSGYHLGSKIGAPTINMCFPQGVLVPRHGVYAAKVYLEDGCDYIAVTNVGVRPTVSDG</sequence>
<feature type="domain" description="Riboflavin kinase" evidence="10">
    <location>
        <begin position="171"/>
        <end position="240"/>
    </location>
</feature>
<proteinExistence type="inferred from homology"/>
<dbReference type="SMART" id="SM00904">
    <property type="entry name" value="Flavokinase"/>
    <property type="match status" value="1"/>
</dbReference>
<comment type="caution">
    <text evidence="11">The sequence shown here is derived from an EMBL/GenBank/DDBJ whole genome shotgun (WGS) entry which is preliminary data.</text>
</comment>
<dbReference type="PANTHER" id="PTHR22749:SF6">
    <property type="entry name" value="RIBOFLAVIN KINASE"/>
    <property type="match status" value="1"/>
</dbReference>
<comment type="pathway">
    <text evidence="1">Cofactor biosynthesis; FAD biosynthesis; FAD from FMN: step 1/1.</text>
</comment>
<keyword evidence="7" id="KW-0547">Nucleotide-binding</keyword>
<feature type="non-terminal residue" evidence="11">
    <location>
        <position position="240"/>
    </location>
</feature>
<dbReference type="Pfam" id="PF01687">
    <property type="entry name" value="Flavokinase"/>
    <property type="match status" value="1"/>
</dbReference>
<dbReference type="InterPro" id="IPR015865">
    <property type="entry name" value="Riboflavin_kinase_bac/euk"/>
</dbReference>
<dbReference type="GO" id="GO:0005524">
    <property type="term" value="F:ATP binding"/>
    <property type="evidence" value="ECO:0007669"/>
    <property type="project" value="UniProtKB-KW"/>
</dbReference>
<evidence type="ECO:0000256" key="9">
    <source>
        <dbReference type="ARBA" id="ARBA00022840"/>
    </source>
</evidence>
<dbReference type="GO" id="GO:0003919">
    <property type="term" value="F:FMN adenylyltransferase activity"/>
    <property type="evidence" value="ECO:0007669"/>
    <property type="project" value="InterPro"/>
</dbReference>
<keyword evidence="8" id="KW-0274">FAD</keyword>
<keyword evidence="6 11" id="KW-0548">Nucleotidyltransferase</keyword>
<dbReference type="Gene3D" id="2.40.30.30">
    <property type="entry name" value="Riboflavin kinase-like"/>
    <property type="match status" value="1"/>
</dbReference>
<dbReference type="GO" id="GO:0009231">
    <property type="term" value="P:riboflavin biosynthetic process"/>
    <property type="evidence" value="ECO:0007669"/>
    <property type="project" value="InterPro"/>
</dbReference>
<organism evidence="11">
    <name type="scientific">gut metagenome</name>
    <dbReference type="NCBI Taxonomy" id="749906"/>
    <lineage>
        <taxon>unclassified sequences</taxon>
        <taxon>metagenomes</taxon>
        <taxon>organismal metagenomes</taxon>
    </lineage>
</organism>
<reference evidence="11" key="1">
    <citation type="journal article" date="2012" name="PLoS ONE">
        <title>Gene sets for utilization of primary and secondary nutrition supplies in the distal gut of endangered iberian lynx.</title>
        <authorList>
            <person name="Alcaide M."/>
            <person name="Messina E."/>
            <person name="Richter M."/>
            <person name="Bargiela R."/>
            <person name="Peplies J."/>
            <person name="Huws S.A."/>
            <person name="Newbold C.J."/>
            <person name="Golyshin P.N."/>
            <person name="Simon M.A."/>
            <person name="Lopez G."/>
            <person name="Yakimov M.M."/>
            <person name="Ferrer M."/>
        </authorList>
    </citation>
    <scope>NUCLEOTIDE SEQUENCE</scope>
</reference>
<dbReference type="Gene3D" id="3.40.50.620">
    <property type="entry name" value="HUPs"/>
    <property type="match status" value="1"/>
</dbReference>
<evidence type="ECO:0000256" key="8">
    <source>
        <dbReference type="ARBA" id="ARBA00022827"/>
    </source>
</evidence>
<evidence type="ECO:0000256" key="7">
    <source>
        <dbReference type="ARBA" id="ARBA00022741"/>
    </source>
</evidence>
<name>J9CE20_9ZZZZ</name>
<dbReference type="InterPro" id="IPR023465">
    <property type="entry name" value="Riboflavin_kinase_dom_sf"/>
</dbReference>
<evidence type="ECO:0000256" key="2">
    <source>
        <dbReference type="ARBA" id="ARBA00010214"/>
    </source>
</evidence>
<dbReference type="SUPFAM" id="SSF82114">
    <property type="entry name" value="Riboflavin kinase-like"/>
    <property type="match status" value="1"/>
</dbReference>
<dbReference type="GO" id="GO:0009398">
    <property type="term" value="P:FMN biosynthetic process"/>
    <property type="evidence" value="ECO:0007669"/>
    <property type="project" value="TreeGrafter"/>
</dbReference>
<keyword evidence="4" id="KW-0288">FMN</keyword>
<evidence type="ECO:0000256" key="4">
    <source>
        <dbReference type="ARBA" id="ARBA00022643"/>
    </source>
</evidence>
<evidence type="ECO:0000256" key="6">
    <source>
        <dbReference type="ARBA" id="ARBA00022695"/>
    </source>
</evidence>
<evidence type="ECO:0000256" key="1">
    <source>
        <dbReference type="ARBA" id="ARBA00004726"/>
    </source>
</evidence>
<dbReference type="PANTHER" id="PTHR22749">
    <property type="entry name" value="RIBOFLAVIN KINASE/FMN ADENYLYLTRANSFERASE"/>
    <property type="match status" value="1"/>
</dbReference>
<dbReference type="GO" id="GO:0006747">
    <property type="term" value="P:FAD biosynthetic process"/>
    <property type="evidence" value="ECO:0007669"/>
    <property type="project" value="UniProtKB-UniPathway"/>
</dbReference>
<evidence type="ECO:0000313" key="11">
    <source>
        <dbReference type="EMBL" id="EJW98220.1"/>
    </source>
</evidence>
<dbReference type="GO" id="GO:0008531">
    <property type="term" value="F:riboflavin kinase activity"/>
    <property type="evidence" value="ECO:0007669"/>
    <property type="project" value="InterPro"/>
</dbReference>
<dbReference type="AlphaFoldDB" id="J9CE20"/>
<dbReference type="InterPro" id="IPR015864">
    <property type="entry name" value="FAD_synthase"/>
</dbReference>
<dbReference type="InterPro" id="IPR023468">
    <property type="entry name" value="Riboflavin_kinase"/>
</dbReference>
<dbReference type="SUPFAM" id="SSF52374">
    <property type="entry name" value="Nucleotidylyl transferase"/>
    <property type="match status" value="1"/>
</dbReference>
<evidence type="ECO:0000256" key="3">
    <source>
        <dbReference type="ARBA" id="ARBA00022630"/>
    </source>
</evidence>
<keyword evidence="11" id="KW-0418">Kinase</keyword>
<keyword evidence="3" id="KW-0285">Flavoprotein</keyword>
<keyword evidence="5 11" id="KW-0808">Transferase</keyword>
<dbReference type="UniPathway" id="UPA00277">
    <property type="reaction ID" value="UER00407"/>
</dbReference>
<dbReference type="Pfam" id="PF06574">
    <property type="entry name" value="FAD_syn"/>
    <property type="match status" value="1"/>
</dbReference>
<gene>
    <name evidence="11" type="ORF">EVA_13673</name>
</gene>
<evidence type="ECO:0000256" key="5">
    <source>
        <dbReference type="ARBA" id="ARBA00022679"/>
    </source>
</evidence>
<evidence type="ECO:0000259" key="10">
    <source>
        <dbReference type="SMART" id="SM00904"/>
    </source>
</evidence>
<dbReference type="InterPro" id="IPR014729">
    <property type="entry name" value="Rossmann-like_a/b/a_fold"/>
</dbReference>
<dbReference type="CDD" id="cd02064">
    <property type="entry name" value="FAD_synthetase_N"/>
    <property type="match status" value="1"/>
</dbReference>